<dbReference type="EMBL" id="JAGTUK010000001">
    <property type="protein sequence ID" value="MBS0023381.1"/>
    <property type="molecule type" value="Genomic_DNA"/>
</dbReference>
<evidence type="ECO:0000256" key="1">
    <source>
        <dbReference type="SAM" id="Phobius"/>
    </source>
</evidence>
<protein>
    <recommendedName>
        <fullName evidence="4">Secreted protein</fullName>
    </recommendedName>
</protein>
<reference evidence="2 3" key="1">
    <citation type="submission" date="2021-04" db="EMBL/GenBank/DDBJ databases">
        <title>Whole genome analysis of root endophytic bacterium Microbacterium paraoxydans ku-mp colonizing RP-bio226 rice variety.</title>
        <authorList>
            <person name="Ulaganathan K."/>
            <person name="Latha B."/>
        </authorList>
    </citation>
    <scope>NUCLEOTIDE SEQUENCE [LARGE SCALE GENOMIC DNA]</scope>
    <source>
        <strain evidence="3">ku-mp</strain>
    </source>
</reference>
<keyword evidence="1" id="KW-0472">Membrane</keyword>
<keyword evidence="1" id="KW-1133">Transmembrane helix</keyword>
<keyword evidence="1" id="KW-0812">Transmembrane</keyword>
<organism evidence="2 3">
    <name type="scientific">Microbacterium paraoxydans</name>
    <dbReference type="NCBI Taxonomy" id="199592"/>
    <lineage>
        <taxon>Bacteria</taxon>
        <taxon>Bacillati</taxon>
        <taxon>Actinomycetota</taxon>
        <taxon>Actinomycetes</taxon>
        <taxon>Micrococcales</taxon>
        <taxon>Microbacteriaceae</taxon>
        <taxon>Microbacterium</taxon>
    </lineage>
</organism>
<sequence>MDPVLLLAEWWWIAPTAAAGATAGAIGMRRRSTRSGRRLEYDAARHDLRIAQQTAVARRTTLKIARADLARVTAERAAQRATADQVAGARRMLRERERDARAAAAEVRARRVRVNAARAAIPAGSAPRPLERLYAEHDAVTARWMRYETDPALQIAYPAMTDVKRPETAAYLRAAGTAVELRRGTTGRITAAEFAAYRDAVAELERAFEAAEHAARVQAGEAPPTPAWQDAAHDMVNRSVEAIDRAAGAAASALAAWTNRRGRSRSGDEG</sequence>
<evidence type="ECO:0000313" key="3">
    <source>
        <dbReference type="Proteomes" id="UP000678243"/>
    </source>
</evidence>
<proteinExistence type="predicted"/>
<feature type="transmembrane region" description="Helical" evidence="1">
    <location>
        <begin position="12"/>
        <end position="28"/>
    </location>
</feature>
<evidence type="ECO:0008006" key="4">
    <source>
        <dbReference type="Google" id="ProtNLM"/>
    </source>
</evidence>
<accession>A0ABS5IKB5</accession>
<dbReference type="Proteomes" id="UP000678243">
    <property type="component" value="Unassembled WGS sequence"/>
</dbReference>
<name>A0ABS5IKB5_9MICO</name>
<dbReference type="RefSeq" id="WP_211541459.1">
    <property type="nucleotide sequence ID" value="NZ_JAGTUK010000001.1"/>
</dbReference>
<evidence type="ECO:0000313" key="2">
    <source>
        <dbReference type="EMBL" id="MBS0023381.1"/>
    </source>
</evidence>
<gene>
    <name evidence="2" type="ORF">KE274_04595</name>
</gene>
<comment type="caution">
    <text evidence="2">The sequence shown here is derived from an EMBL/GenBank/DDBJ whole genome shotgun (WGS) entry which is preliminary data.</text>
</comment>
<keyword evidence="3" id="KW-1185">Reference proteome</keyword>